<accession>A0ABC9VDZ2</accession>
<dbReference type="AlphaFoldDB" id="A0ABC9VDZ2"/>
<organism evidence="1 2">
    <name type="scientific">Parageobacillus genomosp. 1</name>
    <dbReference type="NCBI Taxonomy" id="1295642"/>
    <lineage>
        <taxon>Bacteria</taxon>
        <taxon>Bacillati</taxon>
        <taxon>Bacillota</taxon>
        <taxon>Bacilli</taxon>
        <taxon>Bacillales</taxon>
        <taxon>Anoxybacillaceae</taxon>
        <taxon>Parageobacillus</taxon>
    </lineage>
</organism>
<keyword evidence="2" id="KW-1185">Reference proteome</keyword>
<dbReference type="Proteomes" id="UP000023566">
    <property type="component" value="Chromosome"/>
</dbReference>
<name>A0ABC9VDZ2_9BACL</name>
<evidence type="ECO:0000313" key="2">
    <source>
        <dbReference type="Proteomes" id="UP000023566"/>
    </source>
</evidence>
<dbReference type="RefSeq" id="WP_043905851.1">
    <property type="nucleotide sequence ID" value="NZ_CM002692.1"/>
</dbReference>
<protein>
    <submittedName>
        <fullName evidence="1">Uncharacterized protein</fullName>
    </submittedName>
</protein>
<sequence>MAKRDSLIKAFKEEVKRTNPMTFPICVDSFTNLWQYEFGSLDNLPPEVEKLIAYRALELGLMDEDGF</sequence>
<proteinExistence type="predicted"/>
<comment type="caution">
    <text evidence="1">The sequence shown here is derived from an EMBL/GenBank/DDBJ whole genome shotgun (WGS) entry which is preliminary data.</text>
</comment>
<evidence type="ECO:0000313" key="1">
    <source>
        <dbReference type="EMBL" id="EZP76573.1"/>
    </source>
</evidence>
<gene>
    <name evidence="1" type="ORF">H839_14889</name>
</gene>
<reference evidence="1 2" key="1">
    <citation type="journal article" date="2014" name="Appl. Microbiol. Biotechnol.">
        <title>Transformable facultative thermophile Geobacillus stearothermophilus NUB3621 as a host strain for metabolic engineering.</title>
        <authorList>
            <person name="Blanchard K."/>
            <person name="Robic S."/>
            <person name="Matsumura I."/>
        </authorList>
    </citation>
    <scope>NUCLEOTIDE SEQUENCE [LARGE SCALE GENOMIC DNA]</scope>
    <source>
        <strain evidence="1 2">NUB3621</strain>
    </source>
</reference>
<dbReference type="EMBL" id="AOTZ01000006">
    <property type="protein sequence ID" value="EZP76573.1"/>
    <property type="molecule type" value="Genomic_DNA"/>
</dbReference>